<dbReference type="RefSeq" id="XP_056768899.1">
    <property type="nucleotide sequence ID" value="XM_056904792.1"/>
</dbReference>
<name>A0AAD6CD81_9EURO</name>
<dbReference type="SMART" id="SM00320">
    <property type="entry name" value="WD40"/>
    <property type="match status" value="5"/>
</dbReference>
<dbReference type="AlphaFoldDB" id="A0AAD6CD81"/>
<dbReference type="Proteomes" id="UP001213681">
    <property type="component" value="Unassembled WGS sequence"/>
</dbReference>
<feature type="compositionally biased region" description="Basic and acidic residues" evidence="2">
    <location>
        <begin position="655"/>
        <end position="671"/>
    </location>
</feature>
<feature type="repeat" description="WD" evidence="1">
    <location>
        <begin position="402"/>
        <end position="436"/>
    </location>
</feature>
<keyword evidence="1" id="KW-0853">WD repeat</keyword>
<evidence type="ECO:0000256" key="2">
    <source>
        <dbReference type="SAM" id="MobiDB-lite"/>
    </source>
</evidence>
<accession>A0AAD6CD81</accession>
<reference evidence="3" key="2">
    <citation type="journal article" date="2023" name="IMA Fungus">
        <title>Comparative genomic study of the Penicillium genus elucidates a diverse pangenome and 15 lateral gene transfer events.</title>
        <authorList>
            <person name="Petersen C."/>
            <person name="Sorensen T."/>
            <person name="Nielsen M.R."/>
            <person name="Sondergaard T.E."/>
            <person name="Sorensen J.L."/>
            <person name="Fitzpatrick D.A."/>
            <person name="Frisvad J.C."/>
            <person name="Nielsen K.L."/>
        </authorList>
    </citation>
    <scope>NUCLEOTIDE SEQUENCE</scope>
    <source>
        <strain evidence="3">IBT 16125</strain>
    </source>
</reference>
<dbReference type="GO" id="GO:0080008">
    <property type="term" value="C:Cul4-RING E3 ubiquitin ligase complex"/>
    <property type="evidence" value="ECO:0007669"/>
    <property type="project" value="TreeGrafter"/>
</dbReference>
<evidence type="ECO:0000256" key="1">
    <source>
        <dbReference type="PROSITE-ProRule" id="PRU00221"/>
    </source>
</evidence>
<dbReference type="PROSITE" id="PS50082">
    <property type="entry name" value="WD_REPEATS_2"/>
    <property type="match status" value="2"/>
</dbReference>
<feature type="compositionally biased region" description="Acidic residues" evidence="2">
    <location>
        <begin position="47"/>
        <end position="62"/>
    </location>
</feature>
<protein>
    <submittedName>
        <fullName evidence="3">LEC14B protein</fullName>
    </submittedName>
</protein>
<organism evidence="3 4">
    <name type="scientific">Penicillium daleae</name>
    <dbReference type="NCBI Taxonomy" id="63821"/>
    <lineage>
        <taxon>Eukaryota</taxon>
        <taxon>Fungi</taxon>
        <taxon>Dikarya</taxon>
        <taxon>Ascomycota</taxon>
        <taxon>Pezizomycotina</taxon>
        <taxon>Eurotiomycetes</taxon>
        <taxon>Eurotiomycetidae</taxon>
        <taxon>Eurotiales</taxon>
        <taxon>Aspergillaceae</taxon>
        <taxon>Penicillium</taxon>
    </lineage>
</organism>
<dbReference type="PANTHER" id="PTHR19847:SF7">
    <property type="entry name" value="DDB1- AND CUL4-ASSOCIATED FACTOR 11"/>
    <property type="match status" value="1"/>
</dbReference>
<dbReference type="InterPro" id="IPR036322">
    <property type="entry name" value="WD40_repeat_dom_sf"/>
</dbReference>
<dbReference type="InterPro" id="IPR015943">
    <property type="entry name" value="WD40/YVTN_repeat-like_dom_sf"/>
</dbReference>
<dbReference type="InterPro" id="IPR051859">
    <property type="entry name" value="DCAF"/>
</dbReference>
<dbReference type="Pfam" id="PF00400">
    <property type="entry name" value="WD40"/>
    <property type="match status" value="3"/>
</dbReference>
<dbReference type="GeneID" id="81595035"/>
<dbReference type="GO" id="GO:0043161">
    <property type="term" value="P:proteasome-mediated ubiquitin-dependent protein catabolic process"/>
    <property type="evidence" value="ECO:0007669"/>
    <property type="project" value="TreeGrafter"/>
</dbReference>
<dbReference type="PROSITE" id="PS50294">
    <property type="entry name" value="WD_REPEATS_REGION"/>
    <property type="match status" value="2"/>
</dbReference>
<dbReference type="Gene3D" id="2.130.10.10">
    <property type="entry name" value="YVTN repeat-like/Quinoprotein amine dehydrogenase"/>
    <property type="match status" value="1"/>
</dbReference>
<dbReference type="SUPFAM" id="SSF50978">
    <property type="entry name" value="WD40 repeat-like"/>
    <property type="match status" value="1"/>
</dbReference>
<proteinExistence type="predicted"/>
<reference evidence="3" key="1">
    <citation type="submission" date="2022-12" db="EMBL/GenBank/DDBJ databases">
        <authorList>
            <person name="Petersen C."/>
        </authorList>
    </citation>
    <scope>NUCLEOTIDE SEQUENCE</scope>
    <source>
        <strain evidence="3">IBT 16125</strain>
    </source>
</reference>
<dbReference type="FunFam" id="2.130.10.10:FF:000557">
    <property type="entry name" value="WD repeat protein"/>
    <property type="match status" value="1"/>
</dbReference>
<dbReference type="EMBL" id="JAPVEA010000002">
    <property type="protein sequence ID" value="KAJ5459857.1"/>
    <property type="molecule type" value="Genomic_DNA"/>
</dbReference>
<feature type="compositionally biased region" description="Basic residues" evidence="2">
    <location>
        <begin position="677"/>
        <end position="686"/>
    </location>
</feature>
<evidence type="ECO:0000313" key="4">
    <source>
        <dbReference type="Proteomes" id="UP001213681"/>
    </source>
</evidence>
<gene>
    <name evidence="3" type="ORF">N7458_001409</name>
</gene>
<feature type="compositionally biased region" description="Polar residues" evidence="2">
    <location>
        <begin position="72"/>
        <end position="83"/>
    </location>
</feature>
<dbReference type="PANTHER" id="PTHR19847">
    <property type="entry name" value="DDB1- AND CUL4-ASSOCIATED FACTOR 11"/>
    <property type="match status" value="1"/>
</dbReference>
<sequence>MASPGLPSQETREPAEDQSVWHPAQEWPDEADTTTEPDYQPSLSRSEDDEWEDEMDDDDEDMALGGSEGHQSDGSETPTQDTNPHLDLGSIQIEFADDGDEDIDVDGDDTIVIGESNHPRLATSRLFQLLATTGLREILRANGWPPGPEPDEDELDDYDDEILFNMRTRRGGRCRRPNFVWPKVPSEAGTKLMASGHFGTNPYYVDRIKKRKQAFATNLMWRELGVDSHGVRMRADQSIFQSMIPGSQADKIIHYDSRSYSGQFSDDGNFFFCCEQDFKVRMYDTSNPYEWKYYKTVEYPYGQWTITDASLSPDNRFLVYSSIRSAAYLAPTDPEDDSDPNELDFSLLPGQAHRHSWDSSRSRFGIWSLRFSGDGREVVAGTSEDSVIVLDLETRTPVLSLRDRHQHHVNAVCFGDTSSPHILYSGSDDTTLRVWDRRSMADGREAGVFMGHTEGLTYIDSKGDGRYVLSNSKDQTMKLWDLRKMMSASKADEIDTSAYSTEFDYRFEDYPETHREPHPCDHSIVTFRGHSVLKTLIRCHFSPPGSTNSRYVYTGSEDGQVYVYNMDATLAGTIDVKSATMNSRPRGPDTLSNVWEMGGDMMWRTCVRDASWHPNVPMVAATSWNGWGLSSGTCTVHSWNDGADNDEGDPPIGRSYDHKLRPLPEFNHYHDNPPPSRTHRRTRRPLRSQPVPRMDGNDEDESGW</sequence>
<feature type="region of interest" description="Disordered" evidence="2">
    <location>
        <begin position="1"/>
        <end position="86"/>
    </location>
</feature>
<keyword evidence="4" id="KW-1185">Reference proteome</keyword>
<evidence type="ECO:0000313" key="3">
    <source>
        <dbReference type="EMBL" id="KAJ5459857.1"/>
    </source>
</evidence>
<feature type="repeat" description="WD" evidence="1">
    <location>
        <begin position="449"/>
        <end position="490"/>
    </location>
</feature>
<dbReference type="InterPro" id="IPR001680">
    <property type="entry name" value="WD40_rpt"/>
</dbReference>
<feature type="region of interest" description="Disordered" evidence="2">
    <location>
        <begin position="640"/>
        <end position="704"/>
    </location>
</feature>
<comment type="caution">
    <text evidence="3">The sequence shown here is derived from an EMBL/GenBank/DDBJ whole genome shotgun (WGS) entry which is preliminary data.</text>
</comment>